<dbReference type="PROSITE" id="PS50835">
    <property type="entry name" value="IG_LIKE"/>
    <property type="match status" value="4"/>
</dbReference>
<keyword evidence="4" id="KW-1015">Disulfide bond</keyword>
<dbReference type="SMART" id="SM00409">
    <property type="entry name" value="IG"/>
    <property type="match status" value="5"/>
</dbReference>
<keyword evidence="10" id="KW-1185">Reference proteome</keyword>
<evidence type="ECO:0000256" key="6">
    <source>
        <dbReference type="SAM" id="Phobius"/>
    </source>
</evidence>
<dbReference type="AlphaFoldDB" id="T1KCX9"/>
<dbReference type="SUPFAM" id="SSF49265">
    <property type="entry name" value="Fibronectin type III"/>
    <property type="match status" value="1"/>
</dbReference>
<evidence type="ECO:0000313" key="9">
    <source>
        <dbReference type="EnsemblMetazoa" id="tetur09g00950.1"/>
    </source>
</evidence>
<reference evidence="9" key="2">
    <citation type="submission" date="2015-06" db="UniProtKB">
        <authorList>
            <consortium name="EnsemblMetazoa"/>
        </authorList>
    </citation>
    <scope>IDENTIFICATION</scope>
</reference>
<keyword evidence="6" id="KW-1133">Transmembrane helix</keyword>
<dbReference type="SMART" id="SM00408">
    <property type="entry name" value="IGc2"/>
    <property type="match status" value="5"/>
</dbReference>
<dbReference type="eggNOG" id="KOG3515">
    <property type="taxonomic scope" value="Eukaryota"/>
</dbReference>
<sequence>MLSASKVVFKSNAKNGLPDAINSSKTFSPIKKGNVNEVTSFIGGMAQLPCNVTAGMKDDSIRLILWFKDSLPGGPIYSVDSRNASLSLAKHFSTIESIGVRASFDLTTNPAYLILDPLREEDIGEYKCRVDFVEGRTLTTIVHLKIIVPPSNIVITDSNGHSVETWAGPYDESSTISFTCTSKGGAPLPSLIWFLNGKQLDQPYFTEESNKTVTSSLEIHNVSRDHLNSVLMCKATNELYPASINVSITLDINLKPLSIEMIPPRKPLIAGQSADIICESMYSRPPAVLTWLKNKKKLLDEREIITESGNKTTSVLNFVPSHEDNGLYLICKAENIRLKNSAIEDKLLLYVRFAPITSLVMENHQSLMVVTGDNIELHCQTKANPEVSEYSWSFQGKPIDHKISMKNAKINGSFLSINSVGKENSGSYKCSAKNEIGSGESDLNLKVNYLPVCEQNQKTTYGIGLRETVRILCVVDASPATNLTFHWTLNDTQLALNLKYPTNVEGLRSSLLFTPLNLYDYGYIQCWARNEIGSQQKPCIFQIVPAGRPSEPSKCTKTELNDVALKICCDPGYDGGLVQKFHLEVYKSEQLSANVISNVTTSETPPCFTLDNLTPSIHYIFNIYSSNLKGKSDKSFTLTGTKQTTKQLPLEKGTKNASQMSSSMVTIAFALLFLSSLLVLIILRRRSKTAKLLPKPEMDVNINLHLLN</sequence>
<feature type="domain" description="Fibronectin type-III" evidence="8">
    <location>
        <begin position="548"/>
        <end position="648"/>
    </location>
</feature>
<dbReference type="Pfam" id="PF13927">
    <property type="entry name" value="Ig_3"/>
    <property type="match status" value="1"/>
</dbReference>
<feature type="domain" description="Ig-like" evidence="7">
    <location>
        <begin position="18"/>
        <end position="139"/>
    </location>
</feature>
<evidence type="ECO:0000259" key="8">
    <source>
        <dbReference type="PROSITE" id="PS50853"/>
    </source>
</evidence>
<keyword evidence="2" id="KW-0677">Repeat</keyword>
<dbReference type="Proteomes" id="UP000015104">
    <property type="component" value="Unassembled WGS sequence"/>
</dbReference>
<keyword evidence="6" id="KW-0812">Transmembrane</keyword>
<dbReference type="FunFam" id="2.60.40.10:FF:000032">
    <property type="entry name" value="palladin isoform X1"/>
    <property type="match status" value="1"/>
</dbReference>
<dbReference type="InterPro" id="IPR013783">
    <property type="entry name" value="Ig-like_fold"/>
</dbReference>
<feature type="domain" description="Ig-like" evidence="7">
    <location>
        <begin position="150"/>
        <end position="249"/>
    </location>
</feature>
<name>T1KCX9_TETUR</name>
<dbReference type="InterPro" id="IPR013098">
    <property type="entry name" value="Ig_I-set"/>
</dbReference>
<organism evidence="9 10">
    <name type="scientific">Tetranychus urticae</name>
    <name type="common">Two-spotted spider mite</name>
    <dbReference type="NCBI Taxonomy" id="32264"/>
    <lineage>
        <taxon>Eukaryota</taxon>
        <taxon>Metazoa</taxon>
        <taxon>Ecdysozoa</taxon>
        <taxon>Arthropoda</taxon>
        <taxon>Chelicerata</taxon>
        <taxon>Arachnida</taxon>
        <taxon>Acari</taxon>
        <taxon>Acariformes</taxon>
        <taxon>Trombidiformes</taxon>
        <taxon>Prostigmata</taxon>
        <taxon>Eleutherengona</taxon>
        <taxon>Raphignathae</taxon>
        <taxon>Tetranychoidea</taxon>
        <taxon>Tetranychidae</taxon>
        <taxon>Tetranychus</taxon>
    </lineage>
</organism>
<evidence type="ECO:0000256" key="1">
    <source>
        <dbReference type="ARBA" id="ARBA00004167"/>
    </source>
</evidence>
<evidence type="ECO:0000256" key="2">
    <source>
        <dbReference type="ARBA" id="ARBA00022737"/>
    </source>
</evidence>
<dbReference type="InterPro" id="IPR003598">
    <property type="entry name" value="Ig_sub2"/>
</dbReference>
<dbReference type="Pfam" id="PF07679">
    <property type="entry name" value="I-set"/>
    <property type="match status" value="1"/>
</dbReference>
<dbReference type="InterPro" id="IPR003599">
    <property type="entry name" value="Ig_sub"/>
</dbReference>
<comment type="subcellular location">
    <subcellularLocation>
        <location evidence="1">Membrane</location>
        <topology evidence="1">Single-pass membrane protein</topology>
    </subcellularLocation>
</comment>
<accession>T1KCX9</accession>
<proteinExistence type="predicted"/>
<keyword evidence="5" id="KW-0393">Immunoglobulin domain</keyword>
<feature type="domain" description="Ig-like" evidence="7">
    <location>
        <begin position="256"/>
        <end position="350"/>
    </location>
</feature>
<evidence type="ECO:0008006" key="11">
    <source>
        <dbReference type="Google" id="ProtNLM"/>
    </source>
</evidence>
<dbReference type="Gene3D" id="2.60.40.10">
    <property type="entry name" value="Immunoglobulins"/>
    <property type="match status" value="6"/>
</dbReference>
<dbReference type="InterPro" id="IPR013162">
    <property type="entry name" value="CD80_C2-set"/>
</dbReference>
<dbReference type="GO" id="GO:0016020">
    <property type="term" value="C:membrane"/>
    <property type="evidence" value="ECO:0007669"/>
    <property type="project" value="UniProtKB-SubCell"/>
</dbReference>
<dbReference type="InterPro" id="IPR007110">
    <property type="entry name" value="Ig-like_dom"/>
</dbReference>
<dbReference type="GO" id="GO:0030154">
    <property type="term" value="P:cell differentiation"/>
    <property type="evidence" value="ECO:0007669"/>
    <property type="project" value="UniProtKB-ARBA"/>
</dbReference>
<feature type="domain" description="Ig-like" evidence="7">
    <location>
        <begin position="355"/>
        <end position="448"/>
    </location>
</feature>
<dbReference type="PANTHER" id="PTHR23278">
    <property type="entry name" value="SIDESTEP PROTEIN"/>
    <property type="match status" value="1"/>
</dbReference>
<keyword evidence="3 6" id="KW-0472">Membrane</keyword>
<evidence type="ECO:0000256" key="5">
    <source>
        <dbReference type="ARBA" id="ARBA00023319"/>
    </source>
</evidence>
<dbReference type="InterPro" id="IPR036116">
    <property type="entry name" value="FN3_sf"/>
</dbReference>
<dbReference type="PROSITE" id="PS50853">
    <property type="entry name" value="FN3"/>
    <property type="match status" value="1"/>
</dbReference>
<dbReference type="InterPro" id="IPR003961">
    <property type="entry name" value="FN3_dom"/>
</dbReference>
<evidence type="ECO:0000313" key="10">
    <source>
        <dbReference type="Proteomes" id="UP000015104"/>
    </source>
</evidence>
<dbReference type="STRING" id="32264.T1KCX9"/>
<dbReference type="EnsemblMetazoa" id="tetur09g00950.1">
    <property type="protein sequence ID" value="tetur09g00950.1"/>
    <property type="gene ID" value="tetur09g00950"/>
</dbReference>
<protein>
    <recommendedName>
        <fullName evidence="11">Nephrin</fullName>
    </recommendedName>
</protein>
<dbReference type="PANTHER" id="PTHR23278:SF19">
    <property type="entry name" value="OBSCURIN"/>
    <property type="match status" value="1"/>
</dbReference>
<dbReference type="HOGENOM" id="CLU_046476_0_1_1"/>
<evidence type="ECO:0000259" key="7">
    <source>
        <dbReference type="PROSITE" id="PS50835"/>
    </source>
</evidence>
<dbReference type="CDD" id="cd00096">
    <property type="entry name" value="Ig"/>
    <property type="match status" value="1"/>
</dbReference>
<dbReference type="InterPro" id="IPR036179">
    <property type="entry name" value="Ig-like_dom_sf"/>
</dbReference>
<evidence type="ECO:0000256" key="4">
    <source>
        <dbReference type="ARBA" id="ARBA00023157"/>
    </source>
</evidence>
<reference evidence="10" key="1">
    <citation type="submission" date="2011-08" db="EMBL/GenBank/DDBJ databases">
        <authorList>
            <person name="Rombauts S."/>
        </authorList>
    </citation>
    <scope>NUCLEOTIDE SEQUENCE</scope>
    <source>
        <strain evidence="10">London</strain>
    </source>
</reference>
<dbReference type="EMBL" id="CAEY01002001">
    <property type="status" value="NOT_ANNOTATED_CDS"/>
    <property type="molecule type" value="Genomic_DNA"/>
</dbReference>
<dbReference type="SUPFAM" id="SSF48726">
    <property type="entry name" value="Immunoglobulin"/>
    <property type="match status" value="5"/>
</dbReference>
<dbReference type="Pfam" id="PF08205">
    <property type="entry name" value="C2-set_2"/>
    <property type="match status" value="1"/>
</dbReference>
<feature type="transmembrane region" description="Helical" evidence="6">
    <location>
        <begin position="664"/>
        <end position="683"/>
    </location>
</feature>
<evidence type="ECO:0000256" key="3">
    <source>
        <dbReference type="ARBA" id="ARBA00023136"/>
    </source>
</evidence>
<dbReference type="GO" id="GO:0009653">
    <property type="term" value="P:anatomical structure morphogenesis"/>
    <property type="evidence" value="ECO:0007669"/>
    <property type="project" value="UniProtKB-ARBA"/>
</dbReference>
<dbReference type="CDD" id="cd00063">
    <property type="entry name" value="FN3"/>
    <property type="match status" value="1"/>
</dbReference>